<feature type="compositionally biased region" description="Low complexity" evidence="1">
    <location>
        <begin position="64"/>
        <end position="76"/>
    </location>
</feature>
<feature type="compositionally biased region" description="Polar residues" evidence="1">
    <location>
        <begin position="1"/>
        <end position="11"/>
    </location>
</feature>
<comment type="caution">
    <text evidence="2">The sequence shown here is derived from an EMBL/GenBank/DDBJ whole genome shotgun (WGS) entry which is preliminary data.</text>
</comment>
<dbReference type="EMBL" id="JBHFEH010000033">
    <property type="protein sequence ID" value="KAL2051622.1"/>
    <property type="molecule type" value="Genomic_DNA"/>
</dbReference>
<sequence length="181" mass="20632">MATTRRTSNRTIGRKIRAQQPKPAAKGVVRRTQAMKHELTKRTKKNTTSVAQNNDATMQDAKEPTLTGQPTTTQGPYSGYTVIENRITKIPLPLMHEFDGERILTGEHFSRYSFAHPTIDNKDRARYERCPNCHFMLEDKRAVYSHFSRCVRWNGNRNAVSCVNSLTEEDKALADKIYASS</sequence>
<accession>A0ABR4B142</accession>
<evidence type="ECO:0000313" key="2">
    <source>
        <dbReference type="EMBL" id="KAL2051622.1"/>
    </source>
</evidence>
<evidence type="ECO:0000313" key="3">
    <source>
        <dbReference type="Proteomes" id="UP001590951"/>
    </source>
</evidence>
<gene>
    <name evidence="2" type="ORF">ABVK25_008036</name>
</gene>
<reference evidence="2 3" key="1">
    <citation type="submission" date="2024-09" db="EMBL/GenBank/DDBJ databases">
        <title>Rethinking Asexuality: The Enigmatic Case of Functional Sexual Genes in Lepraria (Stereocaulaceae).</title>
        <authorList>
            <person name="Doellman M."/>
            <person name="Sun Y."/>
            <person name="Barcenas-Pena A."/>
            <person name="Lumbsch H.T."/>
            <person name="Grewe F."/>
        </authorList>
    </citation>
    <scope>NUCLEOTIDE SEQUENCE [LARGE SCALE GENOMIC DNA]</scope>
    <source>
        <strain evidence="2 3">Grewe 0041</strain>
    </source>
</reference>
<feature type="region of interest" description="Disordered" evidence="1">
    <location>
        <begin position="1"/>
        <end position="26"/>
    </location>
</feature>
<protein>
    <submittedName>
        <fullName evidence="2">Uncharacterized protein</fullName>
    </submittedName>
</protein>
<feature type="region of interest" description="Disordered" evidence="1">
    <location>
        <begin position="38"/>
        <end position="78"/>
    </location>
</feature>
<dbReference type="Proteomes" id="UP001590951">
    <property type="component" value="Unassembled WGS sequence"/>
</dbReference>
<proteinExistence type="predicted"/>
<evidence type="ECO:0000256" key="1">
    <source>
        <dbReference type="SAM" id="MobiDB-lite"/>
    </source>
</evidence>
<organism evidence="2 3">
    <name type="scientific">Lepraria finkii</name>
    <dbReference type="NCBI Taxonomy" id="1340010"/>
    <lineage>
        <taxon>Eukaryota</taxon>
        <taxon>Fungi</taxon>
        <taxon>Dikarya</taxon>
        <taxon>Ascomycota</taxon>
        <taxon>Pezizomycotina</taxon>
        <taxon>Lecanoromycetes</taxon>
        <taxon>OSLEUM clade</taxon>
        <taxon>Lecanoromycetidae</taxon>
        <taxon>Lecanorales</taxon>
        <taxon>Lecanorineae</taxon>
        <taxon>Stereocaulaceae</taxon>
        <taxon>Lepraria</taxon>
    </lineage>
</organism>
<name>A0ABR4B142_9LECA</name>
<keyword evidence="3" id="KW-1185">Reference proteome</keyword>
<feature type="compositionally biased region" description="Polar residues" evidence="1">
    <location>
        <begin position="46"/>
        <end position="57"/>
    </location>
</feature>